<comment type="caution">
    <text evidence="1">The sequence shown here is derived from an EMBL/GenBank/DDBJ whole genome shotgun (WGS) entry which is preliminary data.</text>
</comment>
<proteinExistence type="predicted"/>
<reference evidence="1" key="1">
    <citation type="journal article" date="2021" name="Nat. Commun.">
        <title>Genetic determinants of endophytism in the Arabidopsis root mycobiome.</title>
        <authorList>
            <person name="Mesny F."/>
            <person name="Miyauchi S."/>
            <person name="Thiergart T."/>
            <person name="Pickel B."/>
            <person name="Atanasova L."/>
            <person name="Karlsson M."/>
            <person name="Huettel B."/>
            <person name="Barry K.W."/>
            <person name="Haridas S."/>
            <person name="Chen C."/>
            <person name="Bauer D."/>
            <person name="Andreopoulos W."/>
            <person name="Pangilinan J."/>
            <person name="LaButti K."/>
            <person name="Riley R."/>
            <person name="Lipzen A."/>
            <person name="Clum A."/>
            <person name="Drula E."/>
            <person name="Henrissat B."/>
            <person name="Kohler A."/>
            <person name="Grigoriev I.V."/>
            <person name="Martin F.M."/>
            <person name="Hacquard S."/>
        </authorList>
    </citation>
    <scope>NUCLEOTIDE SEQUENCE</scope>
    <source>
        <strain evidence="1">MPI-CAGE-AT-0023</strain>
    </source>
</reference>
<keyword evidence="2" id="KW-1185">Reference proteome</keyword>
<protein>
    <submittedName>
        <fullName evidence="1">Uncharacterized protein</fullName>
    </submittedName>
</protein>
<evidence type="ECO:0000313" key="1">
    <source>
        <dbReference type="EMBL" id="KAH7249950.1"/>
    </source>
</evidence>
<evidence type="ECO:0000313" key="2">
    <source>
        <dbReference type="Proteomes" id="UP000720189"/>
    </source>
</evidence>
<accession>A0A9P9H3Z1</accession>
<sequence>MEPRGHESVGVLRGMALRSHSAKVPLDSHRRRVEMGLVREQCSGNHEKADKDILPVAWLFEFYVDRPNTFYFSIRNSLKSQVASGLEFDDLEPAFIWLPSFPLPLGVGVRPFCVGEGGIADFWKSGEGNAEEGMADAMWHVVVIQVQGIQIVAFGLSRCAVDDQ</sequence>
<dbReference type="RefSeq" id="XP_046049269.1">
    <property type="nucleotide sequence ID" value="XM_046190143.1"/>
</dbReference>
<dbReference type="Proteomes" id="UP000720189">
    <property type="component" value="Unassembled WGS sequence"/>
</dbReference>
<organism evidence="1 2">
    <name type="scientific">Fusarium redolens</name>
    <dbReference type="NCBI Taxonomy" id="48865"/>
    <lineage>
        <taxon>Eukaryota</taxon>
        <taxon>Fungi</taxon>
        <taxon>Dikarya</taxon>
        <taxon>Ascomycota</taxon>
        <taxon>Pezizomycotina</taxon>
        <taxon>Sordariomycetes</taxon>
        <taxon>Hypocreomycetidae</taxon>
        <taxon>Hypocreales</taxon>
        <taxon>Nectriaceae</taxon>
        <taxon>Fusarium</taxon>
        <taxon>Fusarium redolens species complex</taxon>
    </lineage>
</organism>
<dbReference type="GeneID" id="70220097"/>
<gene>
    <name evidence="1" type="ORF">BKA55DRAFT_539523</name>
</gene>
<name>A0A9P9H3Z1_FUSRE</name>
<dbReference type="AlphaFoldDB" id="A0A9P9H3Z1"/>
<dbReference type="EMBL" id="JAGMUX010000008">
    <property type="protein sequence ID" value="KAH7249950.1"/>
    <property type="molecule type" value="Genomic_DNA"/>
</dbReference>